<dbReference type="EMBL" id="JBHLVO010000006">
    <property type="protein sequence ID" value="MFC0271711.1"/>
    <property type="molecule type" value="Genomic_DNA"/>
</dbReference>
<accession>A0ABV6GDG2</accession>
<proteinExistence type="predicted"/>
<organism evidence="1 2">
    <name type="scientific">Metabacillus herbersteinensis</name>
    <dbReference type="NCBI Taxonomy" id="283816"/>
    <lineage>
        <taxon>Bacteria</taxon>
        <taxon>Bacillati</taxon>
        <taxon>Bacillota</taxon>
        <taxon>Bacilli</taxon>
        <taxon>Bacillales</taxon>
        <taxon>Bacillaceae</taxon>
        <taxon>Metabacillus</taxon>
    </lineage>
</organism>
<evidence type="ECO:0000313" key="2">
    <source>
        <dbReference type="Proteomes" id="UP001589854"/>
    </source>
</evidence>
<reference evidence="1 2" key="1">
    <citation type="submission" date="2024-09" db="EMBL/GenBank/DDBJ databases">
        <authorList>
            <person name="Sun Q."/>
            <person name="Mori K."/>
        </authorList>
    </citation>
    <scope>NUCLEOTIDE SEQUENCE [LARGE SCALE GENOMIC DNA]</scope>
    <source>
        <strain evidence="1 2">CCM 7228</strain>
    </source>
</reference>
<dbReference type="RefSeq" id="WP_378933121.1">
    <property type="nucleotide sequence ID" value="NZ_JBHLVO010000006.1"/>
</dbReference>
<protein>
    <submittedName>
        <fullName evidence="1">Uncharacterized protein</fullName>
    </submittedName>
</protein>
<sequence>MKNYRYLISDQYQAKSIAEDLRIQLEVNRFNNVNITPVTMRNEVIVQVPDASSLSLETAVNSFMESYQTGVILE</sequence>
<evidence type="ECO:0000313" key="1">
    <source>
        <dbReference type="EMBL" id="MFC0271711.1"/>
    </source>
</evidence>
<comment type="caution">
    <text evidence="1">The sequence shown here is derived from an EMBL/GenBank/DDBJ whole genome shotgun (WGS) entry which is preliminary data.</text>
</comment>
<keyword evidence="2" id="KW-1185">Reference proteome</keyword>
<dbReference type="Proteomes" id="UP001589854">
    <property type="component" value="Unassembled WGS sequence"/>
</dbReference>
<gene>
    <name evidence="1" type="ORF">ACFFIX_09605</name>
</gene>
<name>A0ABV6GDG2_9BACI</name>